<dbReference type="EMBL" id="BARW01018178">
    <property type="protein sequence ID" value="GAI95892.1"/>
    <property type="molecule type" value="Genomic_DNA"/>
</dbReference>
<comment type="caution">
    <text evidence="1">The sequence shown here is derived from an EMBL/GenBank/DDBJ whole genome shotgun (WGS) entry which is preliminary data.</text>
</comment>
<accession>X1SS46</accession>
<evidence type="ECO:0000313" key="1">
    <source>
        <dbReference type="EMBL" id="GAI95892.1"/>
    </source>
</evidence>
<reference evidence="1" key="1">
    <citation type="journal article" date="2014" name="Front. Microbiol.">
        <title>High frequency of phylogenetically diverse reductive dehalogenase-homologous genes in deep subseafloor sedimentary metagenomes.</title>
        <authorList>
            <person name="Kawai M."/>
            <person name="Futagami T."/>
            <person name="Toyoda A."/>
            <person name="Takaki Y."/>
            <person name="Nishi S."/>
            <person name="Hori S."/>
            <person name="Arai W."/>
            <person name="Tsubouchi T."/>
            <person name="Morono Y."/>
            <person name="Uchiyama I."/>
            <person name="Ito T."/>
            <person name="Fujiyama A."/>
            <person name="Inagaki F."/>
            <person name="Takami H."/>
        </authorList>
    </citation>
    <scope>NUCLEOTIDE SEQUENCE</scope>
    <source>
        <strain evidence="1">Expedition CK06-06</strain>
    </source>
</reference>
<organism evidence="1">
    <name type="scientific">marine sediment metagenome</name>
    <dbReference type="NCBI Taxonomy" id="412755"/>
    <lineage>
        <taxon>unclassified sequences</taxon>
        <taxon>metagenomes</taxon>
        <taxon>ecological metagenomes</taxon>
    </lineage>
</organism>
<gene>
    <name evidence="1" type="ORF">S12H4_31180</name>
</gene>
<sequence>MNKQLELEEEAKYIRLIGGKVVYITESEALAEEVLTTTGDRLGEWNRLVRKANQIKERISAVHQMMRDDERRPSRYRVDYDMLWYQYQEVIGRLHEINPESVDRFRDKVVARVKELEVRYIVVDDARNPDDFDDFEELLALYEKLYDLATALGWRPKPSHAD</sequence>
<dbReference type="AlphaFoldDB" id="X1SS46"/>
<protein>
    <submittedName>
        <fullName evidence="1">Uncharacterized protein</fullName>
    </submittedName>
</protein>
<name>X1SS46_9ZZZZ</name>
<proteinExistence type="predicted"/>